<organism evidence="15 16">
    <name type="scientific">Chrysodeixis includens</name>
    <name type="common">Soybean looper</name>
    <name type="synonym">Pseudoplusia includens</name>
    <dbReference type="NCBI Taxonomy" id="689277"/>
    <lineage>
        <taxon>Eukaryota</taxon>
        <taxon>Metazoa</taxon>
        <taxon>Ecdysozoa</taxon>
        <taxon>Arthropoda</taxon>
        <taxon>Hexapoda</taxon>
        <taxon>Insecta</taxon>
        <taxon>Pterygota</taxon>
        <taxon>Neoptera</taxon>
        <taxon>Endopterygota</taxon>
        <taxon>Lepidoptera</taxon>
        <taxon>Glossata</taxon>
        <taxon>Ditrysia</taxon>
        <taxon>Noctuoidea</taxon>
        <taxon>Noctuidae</taxon>
        <taxon>Plusiinae</taxon>
        <taxon>Chrysodeixis</taxon>
    </lineage>
</organism>
<dbReference type="EMBL" id="LR824012">
    <property type="protein sequence ID" value="CAD0198888.1"/>
    <property type="molecule type" value="Genomic_DNA"/>
</dbReference>
<evidence type="ECO:0000256" key="11">
    <source>
        <dbReference type="ARBA" id="ARBA00024225"/>
    </source>
</evidence>
<keyword evidence="4" id="KW-0349">Heme</keyword>
<evidence type="ECO:0000256" key="1">
    <source>
        <dbReference type="ARBA" id="ARBA00001970"/>
    </source>
</evidence>
<dbReference type="SMART" id="SM00665">
    <property type="entry name" value="B561"/>
    <property type="match status" value="1"/>
</dbReference>
<keyword evidence="5 13" id="KW-0812">Transmembrane</keyword>
<feature type="region of interest" description="Disordered" evidence="12">
    <location>
        <begin position="1"/>
        <end position="29"/>
    </location>
</feature>
<dbReference type="PANTHER" id="PTHR15422">
    <property type="entry name" value="OS05G0565100 PROTEIN"/>
    <property type="match status" value="1"/>
</dbReference>
<feature type="domain" description="Cytochrome b561" evidence="14">
    <location>
        <begin position="39"/>
        <end position="240"/>
    </location>
</feature>
<feature type="compositionally biased region" description="Acidic residues" evidence="12">
    <location>
        <begin position="1"/>
        <end position="11"/>
    </location>
</feature>
<keyword evidence="7" id="KW-0249">Electron transport</keyword>
<keyword evidence="6" id="KW-0479">Metal-binding</keyword>
<dbReference type="Proteomes" id="UP001154114">
    <property type="component" value="Chromosome 9"/>
</dbReference>
<evidence type="ECO:0000256" key="5">
    <source>
        <dbReference type="ARBA" id="ARBA00022692"/>
    </source>
</evidence>
<keyword evidence="10 13" id="KW-0472">Membrane</keyword>
<feature type="transmembrane region" description="Helical" evidence="13">
    <location>
        <begin position="208"/>
        <end position="229"/>
    </location>
</feature>
<feature type="transmembrane region" description="Helical" evidence="13">
    <location>
        <begin position="147"/>
        <end position="167"/>
    </location>
</feature>
<reference evidence="15" key="1">
    <citation type="submission" date="2021-12" db="EMBL/GenBank/DDBJ databases">
        <authorList>
            <person name="King R."/>
        </authorList>
    </citation>
    <scope>NUCLEOTIDE SEQUENCE</scope>
</reference>
<feature type="transmembrane region" description="Helical" evidence="13">
    <location>
        <begin position="69"/>
        <end position="89"/>
    </location>
</feature>
<dbReference type="Pfam" id="PF03188">
    <property type="entry name" value="Cytochrom_B561"/>
    <property type="match status" value="1"/>
</dbReference>
<keyword evidence="9" id="KW-0408">Iron</keyword>
<evidence type="ECO:0000313" key="16">
    <source>
        <dbReference type="Proteomes" id="UP001154114"/>
    </source>
</evidence>
<evidence type="ECO:0000259" key="14">
    <source>
        <dbReference type="PROSITE" id="PS50939"/>
    </source>
</evidence>
<keyword evidence="3" id="KW-0813">Transport</keyword>
<keyword evidence="16" id="KW-1185">Reference proteome</keyword>
<feature type="transmembrane region" description="Helical" evidence="13">
    <location>
        <begin position="39"/>
        <end position="57"/>
    </location>
</feature>
<evidence type="ECO:0000256" key="8">
    <source>
        <dbReference type="ARBA" id="ARBA00022989"/>
    </source>
</evidence>
<keyword evidence="8 13" id="KW-1133">Transmembrane helix</keyword>
<feature type="transmembrane region" description="Helical" evidence="13">
    <location>
        <begin position="109"/>
        <end position="127"/>
    </location>
</feature>
<dbReference type="InterPro" id="IPR045150">
    <property type="entry name" value="CYB561D1/2"/>
</dbReference>
<dbReference type="GO" id="GO:0016020">
    <property type="term" value="C:membrane"/>
    <property type="evidence" value="ECO:0007669"/>
    <property type="project" value="UniProtKB-SubCell"/>
</dbReference>
<evidence type="ECO:0000256" key="7">
    <source>
        <dbReference type="ARBA" id="ARBA00022982"/>
    </source>
</evidence>
<dbReference type="GO" id="GO:0140571">
    <property type="term" value="F:transmembrane ascorbate ferrireductase activity"/>
    <property type="evidence" value="ECO:0007669"/>
    <property type="project" value="UniProtKB-EC"/>
</dbReference>
<protein>
    <recommendedName>
        <fullName evidence="11">ascorbate ferrireductase (transmembrane)</fullName>
        <ecNumber evidence="11">7.2.1.3</ecNumber>
    </recommendedName>
</protein>
<evidence type="ECO:0000256" key="6">
    <source>
        <dbReference type="ARBA" id="ARBA00022723"/>
    </source>
</evidence>
<dbReference type="PROSITE" id="PS50939">
    <property type="entry name" value="CYTOCHROME_B561"/>
    <property type="match status" value="1"/>
</dbReference>
<comment type="subcellular location">
    <subcellularLocation>
        <location evidence="2">Membrane</location>
        <topology evidence="2">Multi-pass membrane protein</topology>
    </subcellularLocation>
</comment>
<evidence type="ECO:0000256" key="2">
    <source>
        <dbReference type="ARBA" id="ARBA00004141"/>
    </source>
</evidence>
<dbReference type="OrthoDB" id="432881at2759"/>
<evidence type="ECO:0000256" key="3">
    <source>
        <dbReference type="ARBA" id="ARBA00022448"/>
    </source>
</evidence>
<dbReference type="AlphaFoldDB" id="A0A9N8L154"/>
<evidence type="ECO:0000256" key="9">
    <source>
        <dbReference type="ARBA" id="ARBA00023004"/>
    </source>
</evidence>
<dbReference type="Gene3D" id="1.20.120.1770">
    <property type="match status" value="1"/>
</dbReference>
<comment type="cofactor">
    <cofactor evidence="1">
        <name>heme b</name>
        <dbReference type="ChEBI" id="CHEBI:60344"/>
    </cofactor>
</comment>
<evidence type="ECO:0000256" key="10">
    <source>
        <dbReference type="ARBA" id="ARBA00023136"/>
    </source>
</evidence>
<evidence type="ECO:0000313" key="15">
    <source>
        <dbReference type="EMBL" id="CAD0198888.1"/>
    </source>
</evidence>
<proteinExistence type="predicted"/>
<feature type="transmembrane region" description="Helical" evidence="13">
    <location>
        <begin position="179"/>
        <end position="202"/>
    </location>
</feature>
<dbReference type="PANTHER" id="PTHR15422:SF45">
    <property type="entry name" value="CYTOCHROME B561 DOMAIN-CONTAINING PROTEIN"/>
    <property type="match status" value="1"/>
</dbReference>
<name>A0A9N8L154_CHRIL</name>
<gene>
    <name evidence="15" type="ORF">CINC_LOCUS13159</name>
</gene>
<dbReference type="EC" id="7.2.1.3" evidence="11"/>
<feature type="compositionally biased region" description="Basic and acidic residues" evidence="12">
    <location>
        <begin position="15"/>
        <end position="24"/>
    </location>
</feature>
<evidence type="ECO:0000256" key="4">
    <source>
        <dbReference type="ARBA" id="ARBA00022617"/>
    </source>
</evidence>
<dbReference type="InterPro" id="IPR006593">
    <property type="entry name" value="Cyt_b561/ferric_Rdtase_TM"/>
</dbReference>
<sequence>MENLDGGDIDAGENTMRRTDRNSETARLVSSGASTRPSYINMLSNACGILFLCIIIYCSFSKGVTLFSFHPTLMTLGWMMFMTSAIHAVSPGDVATQWMPIRLRSARHWILQLIASSTLLTGFIVILTNKILHDANHFTTFHGRFGLASLIFMSIAMLGGVGALYSLKLKNYLPPLYTKLIHTVLGLVTYFLGITTICLGFFSNWWTFGTVLTYISLALVLISMAATVLRPVCKIYFRMVERFESN</sequence>
<dbReference type="CDD" id="cd08761">
    <property type="entry name" value="Cyt_b561_CYB561D2_like"/>
    <property type="match status" value="1"/>
</dbReference>
<dbReference type="GO" id="GO:0140575">
    <property type="term" value="F:transmembrane monodehydroascorbate reductase activity"/>
    <property type="evidence" value="ECO:0007669"/>
    <property type="project" value="InterPro"/>
</dbReference>
<evidence type="ECO:0000256" key="12">
    <source>
        <dbReference type="SAM" id="MobiDB-lite"/>
    </source>
</evidence>
<evidence type="ECO:0000256" key="13">
    <source>
        <dbReference type="SAM" id="Phobius"/>
    </source>
</evidence>
<accession>A0A9N8L154</accession>
<dbReference type="GO" id="GO:0046872">
    <property type="term" value="F:metal ion binding"/>
    <property type="evidence" value="ECO:0007669"/>
    <property type="project" value="UniProtKB-KW"/>
</dbReference>